<keyword evidence="3" id="KW-1185">Reference proteome</keyword>
<gene>
    <name evidence="2" type="ORF">CCAM_LOCUS5792</name>
</gene>
<dbReference type="EMBL" id="OOIL02000368">
    <property type="protein sequence ID" value="VFQ64016.1"/>
    <property type="molecule type" value="Genomic_DNA"/>
</dbReference>
<evidence type="ECO:0000313" key="2">
    <source>
        <dbReference type="EMBL" id="VFQ64016.1"/>
    </source>
</evidence>
<sequence length="147" mass="16697">MYLTNALIEEELLEIKLSNGRNFFFEGIEASFEVSEVQHSEFKPSSVHYHDVREKEISRSVKKDDLFSRDGRMLDEGFNQGQLKIPGNFETMDVKRISNYMSSPEFARNVQLIGIQTIHQGGRSAVETTSSSSEDDDSSTESSSFEE</sequence>
<accession>A0A484KPL0</accession>
<dbReference type="Proteomes" id="UP000595140">
    <property type="component" value="Unassembled WGS sequence"/>
</dbReference>
<evidence type="ECO:0000313" key="3">
    <source>
        <dbReference type="Proteomes" id="UP000595140"/>
    </source>
</evidence>
<name>A0A484KPL0_9ASTE</name>
<feature type="region of interest" description="Disordered" evidence="1">
    <location>
        <begin position="120"/>
        <end position="147"/>
    </location>
</feature>
<protein>
    <submittedName>
        <fullName evidence="2">Uncharacterized protein</fullName>
    </submittedName>
</protein>
<proteinExistence type="predicted"/>
<organism evidence="2 3">
    <name type="scientific">Cuscuta campestris</name>
    <dbReference type="NCBI Taxonomy" id="132261"/>
    <lineage>
        <taxon>Eukaryota</taxon>
        <taxon>Viridiplantae</taxon>
        <taxon>Streptophyta</taxon>
        <taxon>Embryophyta</taxon>
        <taxon>Tracheophyta</taxon>
        <taxon>Spermatophyta</taxon>
        <taxon>Magnoliopsida</taxon>
        <taxon>eudicotyledons</taxon>
        <taxon>Gunneridae</taxon>
        <taxon>Pentapetalae</taxon>
        <taxon>asterids</taxon>
        <taxon>lamiids</taxon>
        <taxon>Solanales</taxon>
        <taxon>Convolvulaceae</taxon>
        <taxon>Cuscuteae</taxon>
        <taxon>Cuscuta</taxon>
        <taxon>Cuscuta subgen. Grammica</taxon>
        <taxon>Cuscuta sect. Cleistogrammica</taxon>
    </lineage>
</organism>
<reference evidence="2 3" key="1">
    <citation type="submission" date="2018-04" db="EMBL/GenBank/DDBJ databases">
        <authorList>
            <person name="Vogel A."/>
        </authorList>
    </citation>
    <scope>NUCLEOTIDE SEQUENCE [LARGE SCALE GENOMIC DNA]</scope>
</reference>
<feature type="compositionally biased region" description="Acidic residues" evidence="1">
    <location>
        <begin position="133"/>
        <end position="147"/>
    </location>
</feature>
<evidence type="ECO:0000256" key="1">
    <source>
        <dbReference type="SAM" id="MobiDB-lite"/>
    </source>
</evidence>
<dbReference type="AlphaFoldDB" id="A0A484KPL0"/>